<dbReference type="InterPro" id="IPR042171">
    <property type="entry name" value="Acyl-CoA_hotdog"/>
</dbReference>
<protein>
    <recommendedName>
        <fullName evidence="4">Thioesterase domain-containing protein</fullName>
    </recommendedName>
</protein>
<sequence length="143" mass="15951">MITAPKTLWNFFNMTRVDEVRVRSEPPYIGGASVPHRLYGGLSVSQAVQSFLILHPDRLLHTVNFKFIAPGSNNVPLLFKLAHIEGENVASFLTLQNNKTIGIAHVLYSTEIDYLDGAHNESAEYQTPRDSTNVEEILKSIEG</sequence>
<accession>A0AAN5CL31</accession>
<evidence type="ECO:0000313" key="2">
    <source>
        <dbReference type="EMBL" id="GMR46427.1"/>
    </source>
</evidence>
<evidence type="ECO:0000256" key="1">
    <source>
        <dbReference type="ARBA" id="ARBA00006538"/>
    </source>
</evidence>
<dbReference type="PANTHER" id="PTHR11066:SF48">
    <property type="entry name" value="ACYL-COA THIOESTERASE II"/>
    <property type="match status" value="1"/>
</dbReference>
<comment type="caution">
    <text evidence="2">The sequence shown here is derived from an EMBL/GenBank/DDBJ whole genome shotgun (WGS) entry which is preliminary data.</text>
</comment>
<dbReference type="GO" id="GO:0005782">
    <property type="term" value="C:peroxisomal matrix"/>
    <property type="evidence" value="ECO:0007669"/>
    <property type="project" value="TreeGrafter"/>
</dbReference>
<evidence type="ECO:0008006" key="4">
    <source>
        <dbReference type="Google" id="ProtNLM"/>
    </source>
</evidence>
<dbReference type="InterPro" id="IPR003703">
    <property type="entry name" value="Acyl_CoA_thio"/>
</dbReference>
<dbReference type="GO" id="GO:0009062">
    <property type="term" value="P:fatty acid catabolic process"/>
    <property type="evidence" value="ECO:0007669"/>
    <property type="project" value="TreeGrafter"/>
</dbReference>
<gene>
    <name evidence="2" type="ORF">PMAYCL1PPCAC_16622</name>
</gene>
<keyword evidence="3" id="KW-1185">Reference proteome</keyword>
<comment type="similarity">
    <text evidence="1">Belongs to the C/M/P thioester hydrolase family.</text>
</comment>
<dbReference type="GO" id="GO:0006637">
    <property type="term" value="P:acyl-CoA metabolic process"/>
    <property type="evidence" value="ECO:0007669"/>
    <property type="project" value="InterPro"/>
</dbReference>
<dbReference type="Gene3D" id="2.40.160.210">
    <property type="entry name" value="Acyl-CoA thioesterase, double hotdog domain"/>
    <property type="match status" value="1"/>
</dbReference>
<dbReference type="GO" id="GO:0047617">
    <property type="term" value="F:fatty acyl-CoA hydrolase activity"/>
    <property type="evidence" value="ECO:0007669"/>
    <property type="project" value="InterPro"/>
</dbReference>
<reference evidence="3" key="1">
    <citation type="submission" date="2022-10" db="EMBL/GenBank/DDBJ databases">
        <title>Genome assembly of Pristionchus species.</title>
        <authorList>
            <person name="Yoshida K."/>
            <person name="Sommer R.J."/>
        </authorList>
    </citation>
    <scope>NUCLEOTIDE SEQUENCE [LARGE SCALE GENOMIC DNA]</scope>
    <source>
        <strain evidence="3">RS5460</strain>
    </source>
</reference>
<organism evidence="2 3">
    <name type="scientific">Pristionchus mayeri</name>
    <dbReference type="NCBI Taxonomy" id="1317129"/>
    <lineage>
        <taxon>Eukaryota</taxon>
        <taxon>Metazoa</taxon>
        <taxon>Ecdysozoa</taxon>
        <taxon>Nematoda</taxon>
        <taxon>Chromadorea</taxon>
        <taxon>Rhabditida</taxon>
        <taxon>Rhabditina</taxon>
        <taxon>Diplogasteromorpha</taxon>
        <taxon>Diplogasteroidea</taxon>
        <taxon>Neodiplogasteridae</taxon>
        <taxon>Pristionchus</taxon>
    </lineage>
</organism>
<dbReference type="InterPro" id="IPR029069">
    <property type="entry name" value="HotDog_dom_sf"/>
</dbReference>
<dbReference type="PANTHER" id="PTHR11066">
    <property type="entry name" value="ACYL-COA THIOESTERASE"/>
    <property type="match status" value="1"/>
</dbReference>
<dbReference type="AlphaFoldDB" id="A0AAN5CL31"/>
<evidence type="ECO:0000313" key="3">
    <source>
        <dbReference type="Proteomes" id="UP001328107"/>
    </source>
</evidence>
<dbReference type="Proteomes" id="UP001328107">
    <property type="component" value="Unassembled WGS sequence"/>
</dbReference>
<proteinExistence type="inferred from homology"/>
<dbReference type="SUPFAM" id="SSF54637">
    <property type="entry name" value="Thioesterase/thiol ester dehydrase-isomerase"/>
    <property type="match status" value="1"/>
</dbReference>
<name>A0AAN5CL31_9BILA</name>
<feature type="non-terminal residue" evidence="2">
    <location>
        <position position="143"/>
    </location>
</feature>
<dbReference type="EMBL" id="BTRK01000004">
    <property type="protein sequence ID" value="GMR46427.1"/>
    <property type="molecule type" value="Genomic_DNA"/>
</dbReference>